<feature type="domain" description="Peptidase M16 C-terminal" evidence="2">
    <location>
        <begin position="185"/>
        <end position="364"/>
    </location>
</feature>
<evidence type="ECO:0000313" key="4">
    <source>
        <dbReference type="Proteomes" id="UP000626786"/>
    </source>
</evidence>
<dbReference type="NCBIfam" id="NF047422">
    <property type="entry name" value="YfmF_fam"/>
    <property type="match status" value="1"/>
</dbReference>
<dbReference type="PANTHER" id="PTHR11851">
    <property type="entry name" value="METALLOPROTEASE"/>
    <property type="match status" value="1"/>
</dbReference>
<evidence type="ECO:0000259" key="2">
    <source>
        <dbReference type="Pfam" id="PF05193"/>
    </source>
</evidence>
<dbReference type="SUPFAM" id="SSF63411">
    <property type="entry name" value="LuxS/MPP-like metallohydrolase"/>
    <property type="match status" value="2"/>
</dbReference>
<dbReference type="PANTHER" id="PTHR11851:SF186">
    <property type="entry name" value="INACTIVE METALLOPROTEASE YMFF-RELATED"/>
    <property type="match status" value="1"/>
</dbReference>
<accession>A0ABR8UAI1</accession>
<keyword evidence="1" id="KW-0175">Coiled coil</keyword>
<organism evidence="3 4">
    <name type="scientific">Sporosarcina quadrami</name>
    <dbReference type="NCBI Taxonomy" id="2762234"/>
    <lineage>
        <taxon>Bacteria</taxon>
        <taxon>Bacillati</taxon>
        <taxon>Bacillota</taxon>
        <taxon>Bacilli</taxon>
        <taxon>Bacillales</taxon>
        <taxon>Caryophanaceae</taxon>
        <taxon>Sporosarcina</taxon>
    </lineage>
</organism>
<protein>
    <submittedName>
        <fullName evidence="3">Insulinase family protein</fullName>
    </submittedName>
</protein>
<evidence type="ECO:0000256" key="1">
    <source>
        <dbReference type="SAM" id="Coils"/>
    </source>
</evidence>
<dbReference type="Gene3D" id="3.30.830.10">
    <property type="entry name" value="Metalloenzyme, LuxS/M16 peptidase-like"/>
    <property type="match status" value="2"/>
</dbReference>
<name>A0ABR8UAI1_9BACL</name>
<dbReference type="InterPro" id="IPR011249">
    <property type="entry name" value="Metalloenz_LuxS/M16"/>
</dbReference>
<keyword evidence="4" id="KW-1185">Reference proteome</keyword>
<dbReference type="InterPro" id="IPR007863">
    <property type="entry name" value="Peptidase_M16_C"/>
</dbReference>
<dbReference type="EMBL" id="JACSQN010000008">
    <property type="protein sequence ID" value="MBD7985006.1"/>
    <property type="molecule type" value="Genomic_DNA"/>
</dbReference>
<proteinExistence type="predicted"/>
<sequence>MNVNTKQGTLINGMHVHLMPSKKFKTNTVEVKFQTKISRDTITRLALLPTVLRTGCLEYKTKAEVQEQLDNLYGAGIGIGAWKSGKNHILNFQMDMANEKFIPNENTLAEEAFSFLNKMIFHPNVIDGAFDEATVAKEKETLRRQLEAMKDNKMSYANTRLIDEMAEGEVYAIHGQGYAEDLEVITGKSLYDAYAKVLETARVDLFITGDFNSEKMESTIRKALVGLTDRETEAKSDEMTVFEEMKSVKEVKEVVEYEDIQQAKLHIGYRTHTNLQDEGVVPMLVGSMILGGYMGSLLFMNVREKHSLAYYVNANMDAFSDKLFIYSGIAGADYEKTMQIIDEQIEALQKGEFTDGVLEESKSLLISDLKASQDNAIGMIDDVYKQILTGITKSSVDFIEEVAAVDKEAIMKAASKLEKDTIFFLTSKEAN</sequence>
<gene>
    <name evidence="3" type="ORF">H9649_10445</name>
</gene>
<dbReference type="InterPro" id="IPR050361">
    <property type="entry name" value="MPP/UQCRC_Complex"/>
</dbReference>
<dbReference type="RefSeq" id="WP_191694733.1">
    <property type="nucleotide sequence ID" value="NZ_JACSQN010000008.1"/>
</dbReference>
<evidence type="ECO:0000313" key="3">
    <source>
        <dbReference type="EMBL" id="MBD7985006.1"/>
    </source>
</evidence>
<feature type="coiled-coil region" evidence="1">
    <location>
        <begin position="132"/>
        <end position="159"/>
    </location>
</feature>
<reference evidence="3 4" key="1">
    <citation type="submission" date="2020-08" db="EMBL/GenBank/DDBJ databases">
        <title>A Genomic Blueprint of the Chicken Gut Microbiome.</title>
        <authorList>
            <person name="Gilroy R."/>
            <person name="Ravi A."/>
            <person name="Getino M."/>
            <person name="Pursley I."/>
            <person name="Horton D.L."/>
            <person name="Alikhan N.-F."/>
            <person name="Baker D."/>
            <person name="Gharbi K."/>
            <person name="Hall N."/>
            <person name="Watson M."/>
            <person name="Adriaenssens E.M."/>
            <person name="Foster-Nyarko E."/>
            <person name="Jarju S."/>
            <person name="Secka A."/>
            <person name="Antonio M."/>
            <person name="Oren A."/>
            <person name="Chaudhuri R."/>
            <person name="La Ragione R.M."/>
            <person name="Hildebrand F."/>
            <person name="Pallen M.J."/>
        </authorList>
    </citation>
    <scope>NUCLEOTIDE SEQUENCE [LARGE SCALE GENOMIC DNA]</scope>
    <source>
        <strain evidence="3 4">Sa2YVA2</strain>
    </source>
</reference>
<comment type="caution">
    <text evidence="3">The sequence shown here is derived from an EMBL/GenBank/DDBJ whole genome shotgun (WGS) entry which is preliminary data.</text>
</comment>
<dbReference type="Proteomes" id="UP000626786">
    <property type="component" value="Unassembled WGS sequence"/>
</dbReference>
<dbReference type="Pfam" id="PF05193">
    <property type="entry name" value="Peptidase_M16_C"/>
    <property type="match status" value="1"/>
</dbReference>